<evidence type="ECO:0000313" key="3">
    <source>
        <dbReference type="Proteomes" id="UP000276282"/>
    </source>
</evidence>
<evidence type="ECO:0000256" key="1">
    <source>
        <dbReference type="SAM" id="Phobius"/>
    </source>
</evidence>
<dbReference type="EMBL" id="RBLG01000001">
    <property type="protein sequence ID" value="RKS55470.1"/>
    <property type="molecule type" value="Genomic_DNA"/>
</dbReference>
<keyword evidence="1" id="KW-0472">Membrane</keyword>
<comment type="caution">
    <text evidence="2">The sequence shown here is derived from an EMBL/GenBank/DDBJ whole genome shotgun (WGS) entry which is preliminary data.</text>
</comment>
<proteinExistence type="predicted"/>
<organism evidence="2 3">
    <name type="scientific">Gillisia mitskevichiae</name>
    <dbReference type="NCBI Taxonomy" id="270921"/>
    <lineage>
        <taxon>Bacteria</taxon>
        <taxon>Pseudomonadati</taxon>
        <taxon>Bacteroidota</taxon>
        <taxon>Flavobacteriia</taxon>
        <taxon>Flavobacteriales</taxon>
        <taxon>Flavobacteriaceae</taxon>
        <taxon>Gillisia</taxon>
    </lineage>
</organism>
<dbReference type="OrthoDB" id="839726at2"/>
<gene>
    <name evidence="2" type="ORF">BC962_0433</name>
</gene>
<accession>A0A495PZ70</accession>
<keyword evidence="3" id="KW-1185">Reference proteome</keyword>
<name>A0A495PZ70_9FLAO</name>
<dbReference type="RefSeq" id="WP_147405608.1">
    <property type="nucleotide sequence ID" value="NZ_RBLG01000001.1"/>
</dbReference>
<protein>
    <submittedName>
        <fullName evidence="2">Uncharacterized protein</fullName>
    </submittedName>
</protein>
<keyword evidence="1" id="KW-1133">Transmembrane helix</keyword>
<dbReference type="AlphaFoldDB" id="A0A495PZ70"/>
<sequence>MMKTAYILVFIFVSFLMVPTIVVLIDNHTDISFISSSAEEEQAKNNVSLEYIHNETNAHQLSIDYLRKKSLIIDKERHDVQSLYPEIISPPPDLA</sequence>
<feature type="transmembrane region" description="Helical" evidence="1">
    <location>
        <begin position="6"/>
        <end position="25"/>
    </location>
</feature>
<keyword evidence="1" id="KW-0812">Transmembrane</keyword>
<evidence type="ECO:0000313" key="2">
    <source>
        <dbReference type="EMBL" id="RKS55470.1"/>
    </source>
</evidence>
<reference evidence="2 3" key="1">
    <citation type="submission" date="2018-10" db="EMBL/GenBank/DDBJ databases">
        <title>Genomic Encyclopedia of Archaeal and Bacterial Type Strains, Phase II (KMG-II): from individual species to whole genera.</title>
        <authorList>
            <person name="Goeker M."/>
        </authorList>
    </citation>
    <scope>NUCLEOTIDE SEQUENCE [LARGE SCALE GENOMIC DNA]</scope>
    <source>
        <strain evidence="2 3">DSM 19839</strain>
    </source>
</reference>
<dbReference type="Proteomes" id="UP000276282">
    <property type="component" value="Unassembled WGS sequence"/>
</dbReference>